<feature type="transmembrane region" description="Helical" evidence="1">
    <location>
        <begin position="230"/>
        <end position="255"/>
    </location>
</feature>
<evidence type="ECO:0000313" key="2">
    <source>
        <dbReference type="EMBL" id="GGH07897.1"/>
    </source>
</evidence>
<protein>
    <submittedName>
        <fullName evidence="2">Uncharacterized protein</fullName>
    </submittedName>
</protein>
<feature type="transmembrane region" description="Helical" evidence="1">
    <location>
        <begin position="267"/>
        <end position="284"/>
    </location>
</feature>
<feature type="transmembrane region" description="Helical" evidence="1">
    <location>
        <begin position="112"/>
        <end position="133"/>
    </location>
</feature>
<keyword evidence="1" id="KW-0472">Membrane</keyword>
<feature type="transmembrane region" description="Helical" evidence="1">
    <location>
        <begin position="377"/>
        <end position="397"/>
    </location>
</feature>
<evidence type="ECO:0000256" key="1">
    <source>
        <dbReference type="SAM" id="Phobius"/>
    </source>
</evidence>
<dbReference type="AlphaFoldDB" id="A0A917I364"/>
<feature type="transmembrane region" description="Helical" evidence="1">
    <location>
        <begin position="191"/>
        <end position="218"/>
    </location>
</feature>
<keyword evidence="3" id="KW-1185">Reference proteome</keyword>
<gene>
    <name evidence="2" type="ORF">GCM10007036_03090</name>
</gene>
<feature type="transmembrane region" description="Helical" evidence="1">
    <location>
        <begin position="428"/>
        <end position="451"/>
    </location>
</feature>
<feature type="transmembrane region" description="Helical" evidence="1">
    <location>
        <begin position="403"/>
        <end position="421"/>
    </location>
</feature>
<evidence type="ECO:0000313" key="3">
    <source>
        <dbReference type="Proteomes" id="UP000603912"/>
    </source>
</evidence>
<reference evidence="2" key="2">
    <citation type="submission" date="2020-09" db="EMBL/GenBank/DDBJ databases">
        <authorList>
            <person name="Sun Q."/>
            <person name="Zhou Y."/>
        </authorList>
    </citation>
    <scope>NUCLEOTIDE SEQUENCE</scope>
    <source>
        <strain evidence="2">CGMCC 1.12214</strain>
    </source>
</reference>
<proteinExistence type="predicted"/>
<feature type="transmembrane region" description="Helical" evidence="1">
    <location>
        <begin position="16"/>
        <end position="36"/>
    </location>
</feature>
<feature type="transmembrane region" description="Helical" evidence="1">
    <location>
        <begin position="291"/>
        <end position="307"/>
    </location>
</feature>
<name>A0A917I364_9HYPH</name>
<keyword evidence="1" id="KW-0812">Transmembrane</keyword>
<dbReference type="EMBL" id="BMES01000001">
    <property type="protein sequence ID" value="GGH07897.1"/>
    <property type="molecule type" value="Genomic_DNA"/>
</dbReference>
<comment type="caution">
    <text evidence="2">The sequence shown here is derived from an EMBL/GenBank/DDBJ whole genome shotgun (WGS) entry which is preliminary data.</text>
</comment>
<dbReference type="RefSeq" id="WP_188515979.1">
    <property type="nucleotide sequence ID" value="NZ_BMES01000001.1"/>
</dbReference>
<organism evidence="2 3">
    <name type="scientific">Alsobacter metallidurans</name>
    <dbReference type="NCBI Taxonomy" id="340221"/>
    <lineage>
        <taxon>Bacteria</taxon>
        <taxon>Pseudomonadati</taxon>
        <taxon>Pseudomonadota</taxon>
        <taxon>Alphaproteobacteria</taxon>
        <taxon>Hyphomicrobiales</taxon>
        <taxon>Alsobacteraceae</taxon>
        <taxon>Alsobacter</taxon>
    </lineage>
</organism>
<accession>A0A917I364</accession>
<feature type="transmembrane region" description="Helical" evidence="1">
    <location>
        <begin position="139"/>
        <end position="157"/>
    </location>
</feature>
<dbReference type="Proteomes" id="UP000603912">
    <property type="component" value="Unassembled WGS sequence"/>
</dbReference>
<reference evidence="2" key="1">
    <citation type="journal article" date="2014" name="Int. J. Syst. Evol. Microbiol.">
        <title>Complete genome sequence of Corynebacterium casei LMG S-19264T (=DSM 44701T), isolated from a smear-ripened cheese.</title>
        <authorList>
            <consortium name="US DOE Joint Genome Institute (JGI-PGF)"/>
            <person name="Walter F."/>
            <person name="Albersmeier A."/>
            <person name="Kalinowski J."/>
            <person name="Ruckert C."/>
        </authorList>
    </citation>
    <scope>NUCLEOTIDE SEQUENCE</scope>
    <source>
        <strain evidence="2">CGMCC 1.12214</strain>
    </source>
</reference>
<keyword evidence="1" id="KW-1133">Transmembrane helix</keyword>
<sequence>MTDLSHAAPRRSAEGLLGNGAVMVLFCWALAAAMRFGSVDHVGIRFNDTDDASRLSQVRDLLNGQGWFDLVQHRLDPAFPVPMHWSRLVDAPIAILILFCERFTDVAAAERLAMTVWPLIVLLAAMAAVWSVAVRIGGVLAGAPAVLLLAFGLSVLWQFDPGRIDHHNVQVVLSLLMFAAVFGQSRRAGALAGLICALMLAIGLETILLLASASLAAVYRCLMEPQSRTWARAFGTSLAAGGIGLMLTTVPPALWQVGVCDSLSANYAALAVLGGGGLALVASADLRHRRMWMGGVAAVSVVVFGWIEPACLRGPFGQVDPRLWPIWLDHVEEMKSVWKALGPDLTSITAMLSGPVLALGASLFLLRLPEMRRSPAYWAYVASFSASFAIGCFQIRTLFYANMLAIPLIAAAIALVCRMAADTGRSAILVLVAAVLATNNSSVVLAAVSLLPQAPAKAVATQSDERSRACMDLREYAGLAREPAALVLSTLDMGPFILAASPHAVMSAPYHRQATGILDGHRILAAAPDEAFALLKARGISLVALCSRSPHNALYASMAPNGLQSRLTRGEAVDGLQPLETRGVVRVFRVAAP</sequence>
<feature type="transmembrane region" description="Helical" evidence="1">
    <location>
        <begin position="345"/>
        <end position="365"/>
    </location>
</feature>